<proteinExistence type="predicted"/>
<organism evidence="1">
    <name type="scientific">Streptomyces sp. NBC_00119</name>
    <dbReference type="NCBI Taxonomy" id="2975659"/>
    <lineage>
        <taxon>Bacteria</taxon>
        <taxon>Bacillati</taxon>
        <taxon>Actinomycetota</taxon>
        <taxon>Actinomycetes</taxon>
        <taxon>Kitasatosporales</taxon>
        <taxon>Streptomycetaceae</taxon>
        <taxon>Streptomyces</taxon>
    </lineage>
</organism>
<protein>
    <recommendedName>
        <fullName evidence="2">PknH-like extracellular domain-containing protein</fullName>
    </recommendedName>
</protein>
<name>A0AAU1UC75_9ACTN</name>
<sequence length="237" mass="25090">MPSPPVAGVDGTPADGQTFNVTQVKSALLRPGEIHPAGTSKAEVYEGDINQWAGLSAGWADCGAQVNSLLEELRGLHGPRAQYIARRPMTSEEASKRDASRTAVGFERVASLPDSQAKRYLELQYQLHKSCPSYMRDTDGAPEAEFRAAERLTGLGDQAILTARGRHTNPNDPANSGVSWSYTVEVRIGTVIVTVDTQEAEESSPDGAVALAAKAALRVRDTLYAQAPTPTASGGAG</sequence>
<reference evidence="1" key="1">
    <citation type="submission" date="2022-10" db="EMBL/GenBank/DDBJ databases">
        <title>The complete genomes of actinobacterial strains from the NBC collection.</title>
        <authorList>
            <person name="Joergensen T.S."/>
            <person name="Alvarez Arevalo M."/>
            <person name="Sterndorff E.B."/>
            <person name="Faurdal D."/>
            <person name="Vuksanovic O."/>
            <person name="Mourched A.-S."/>
            <person name="Charusanti P."/>
            <person name="Shaw S."/>
            <person name="Blin K."/>
            <person name="Weber T."/>
        </authorList>
    </citation>
    <scope>NUCLEOTIDE SEQUENCE</scope>
    <source>
        <strain evidence="1">NBC_00119</strain>
    </source>
</reference>
<dbReference type="EMBL" id="CP108195">
    <property type="protein sequence ID" value="WTS14362.1"/>
    <property type="molecule type" value="Genomic_DNA"/>
</dbReference>
<evidence type="ECO:0000313" key="1">
    <source>
        <dbReference type="EMBL" id="WTS14362.1"/>
    </source>
</evidence>
<evidence type="ECO:0008006" key="2">
    <source>
        <dbReference type="Google" id="ProtNLM"/>
    </source>
</evidence>
<accession>A0AAU1UC75</accession>
<dbReference type="AlphaFoldDB" id="A0AAU1UC75"/>
<gene>
    <name evidence="1" type="ORF">OHU69_26970</name>
</gene>